<keyword evidence="1" id="KW-0694">RNA-binding</keyword>
<dbReference type="PANTHER" id="PTHR37426">
    <property type="entry name" value="RIBOSOMAL RNA LARGE SUBUNIT METHYLTRANSFERASE J"/>
    <property type="match status" value="1"/>
</dbReference>
<evidence type="ECO:0000313" key="3">
    <source>
        <dbReference type="Proteomes" id="UP000020077"/>
    </source>
</evidence>
<organism evidence="2 3">
    <name type="scientific">Candidatus Accumulibacter phosphatis</name>
    <dbReference type="NCBI Taxonomy" id="327160"/>
    <lineage>
        <taxon>Bacteria</taxon>
        <taxon>Pseudomonadati</taxon>
        <taxon>Pseudomonadota</taxon>
        <taxon>Betaproteobacteria</taxon>
        <taxon>Candidatus Accumulibacter</taxon>
    </lineage>
</organism>
<dbReference type="EC" id="2.1.1.266" evidence="1"/>
<feature type="binding site" evidence="1">
    <location>
        <position position="118"/>
    </location>
    <ligand>
        <name>S-adenosyl-L-methionine</name>
        <dbReference type="ChEBI" id="CHEBI:59789"/>
    </ligand>
</feature>
<proteinExistence type="inferred from homology"/>
<dbReference type="GO" id="GO:0070475">
    <property type="term" value="P:rRNA base methylation"/>
    <property type="evidence" value="ECO:0007669"/>
    <property type="project" value="UniProtKB-UniRule"/>
</dbReference>
<dbReference type="InterPro" id="IPR029063">
    <property type="entry name" value="SAM-dependent_MTases_sf"/>
</dbReference>
<feature type="binding site" evidence="1">
    <location>
        <position position="100"/>
    </location>
    <ligand>
        <name>S-adenosyl-L-methionine</name>
        <dbReference type="ChEBI" id="CHEBI:59789"/>
    </ligand>
</feature>
<keyword evidence="1 2" id="KW-0489">Methyltransferase</keyword>
<name>A0A080LUC4_9PROT</name>
<reference evidence="2 3" key="1">
    <citation type="submission" date="2014-02" db="EMBL/GenBank/DDBJ databases">
        <title>Expanding our view of genomic diversity in Candidatus Accumulibacter clades.</title>
        <authorList>
            <person name="Skennerton C.T."/>
            <person name="Barr J.J."/>
            <person name="Slater F.R."/>
            <person name="Bond P.L."/>
            <person name="Tyson G.W."/>
        </authorList>
    </citation>
    <scope>NUCLEOTIDE SEQUENCE [LARGE SCALE GENOMIC DNA]</scope>
    <source>
        <strain evidence="3">BA-91</strain>
    </source>
</reference>
<comment type="function">
    <text evidence="1">Specifically methylates the adenine in position 2030 of 23S rRNA.</text>
</comment>
<dbReference type="AlphaFoldDB" id="A0A080LUC4"/>
<keyword evidence="1" id="KW-0949">S-adenosyl-L-methionine</keyword>
<dbReference type="Pfam" id="PF04378">
    <property type="entry name" value="RsmJ"/>
    <property type="match status" value="1"/>
</dbReference>
<dbReference type="PANTHER" id="PTHR37426:SF1">
    <property type="entry name" value="RIBOSOMAL RNA LARGE SUBUNIT METHYLTRANSFERASE J"/>
    <property type="match status" value="1"/>
</dbReference>
<protein>
    <recommendedName>
        <fullName evidence="1">Ribosomal RNA large subunit methyltransferase J</fullName>
        <ecNumber evidence="1">2.1.1.266</ecNumber>
    </recommendedName>
    <alternativeName>
        <fullName evidence="1">23S rRNA (adenine(2030)-N6)-methyltransferase</fullName>
    </alternativeName>
    <alternativeName>
        <fullName evidence="1">23S rRNA m6A2030 methyltransferase</fullName>
    </alternativeName>
</protein>
<sequence>MLSYRHAFHAGNHADVLKHLVLVQLTRYLGKKDTAFWYVDTHAGAGSYALDSGHAAKLAEYRDGIGRLWGRKDLPSALQDYLGLVRAINPDGRLKIYPGSPSFALATMRVQDRSRLFELHSRDVLRLRENFSTFGKRVIVEESDGLAALKALLPPPPRRALVLIDPSYEERRDYDRVVHSLRECLSRFPEGTYLLWYPQLTRLEAHALPPRLKRLPASCWLQVTLRVRTPASDGFGMHGSGLFVINPPWTLQATLQEVMPCLVELLGQDAEAAYTLESRDSAR</sequence>
<feature type="site" description="Interaction with substrate rRNA" evidence="1">
    <location>
        <position position="4"/>
    </location>
</feature>
<feature type="active site" description="Proton acceptor" evidence="1">
    <location>
        <position position="165"/>
    </location>
</feature>
<dbReference type="GO" id="GO:0036307">
    <property type="term" value="F:23S rRNA (adenine(2030)-N(6))-methyltransferase activity"/>
    <property type="evidence" value="ECO:0007669"/>
    <property type="project" value="UniProtKB-UniRule"/>
</dbReference>
<comment type="caution">
    <text evidence="2">The sequence shown here is derived from an EMBL/GenBank/DDBJ whole genome shotgun (WGS) entry which is preliminary data.</text>
</comment>
<feature type="binding site" evidence="1">
    <location>
        <begin position="144"/>
        <end position="145"/>
    </location>
    <ligand>
        <name>S-adenosyl-L-methionine</name>
        <dbReference type="ChEBI" id="CHEBI:59789"/>
    </ligand>
</feature>
<dbReference type="EMBL" id="JDVG02000440">
    <property type="protein sequence ID" value="KFB72088.1"/>
    <property type="molecule type" value="Genomic_DNA"/>
</dbReference>
<evidence type="ECO:0000313" key="2">
    <source>
        <dbReference type="EMBL" id="KFB72088.1"/>
    </source>
</evidence>
<feature type="binding site" evidence="1">
    <location>
        <position position="165"/>
    </location>
    <ligand>
        <name>S-adenosyl-L-methionine</name>
        <dbReference type="ChEBI" id="CHEBI:59789"/>
    </ligand>
</feature>
<dbReference type="Gene3D" id="3.40.50.150">
    <property type="entry name" value="Vaccinia Virus protein VP39"/>
    <property type="match status" value="1"/>
</dbReference>
<gene>
    <name evidence="1 2" type="primary">rlmJ</name>
    <name evidence="2" type="ORF">AW09_002733</name>
</gene>
<feature type="binding site" evidence="1">
    <location>
        <position position="42"/>
    </location>
    <ligand>
        <name>S-adenosyl-L-methionine</name>
        <dbReference type="ChEBI" id="CHEBI:59789"/>
    </ligand>
</feature>
<accession>A0A080LUC4</accession>
<comment type="similarity">
    <text evidence="1">Belongs to the RlmJ family.</text>
</comment>
<dbReference type="GO" id="GO:0003723">
    <property type="term" value="F:RNA binding"/>
    <property type="evidence" value="ECO:0007669"/>
    <property type="project" value="UniProtKB-UniRule"/>
</dbReference>
<dbReference type="InterPro" id="IPR007473">
    <property type="entry name" value="RlmJ"/>
</dbReference>
<comment type="catalytic activity">
    <reaction evidence="1">
        <text>adenosine(2030) in 23S rRNA + S-adenosyl-L-methionine = N(6)-methyladenosine(2030) in 23S rRNA + S-adenosyl-L-homocysteine + H(+)</text>
        <dbReference type="Rhea" id="RHEA:43736"/>
        <dbReference type="Rhea" id="RHEA-COMP:10668"/>
        <dbReference type="Rhea" id="RHEA-COMP:10669"/>
        <dbReference type="ChEBI" id="CHEBI:15378"/>
        <dbReference type="ChEBI" id="CHEBI:57856"/>
        <dbReference type="ChEBI" id="CHEBI:59789"/>
        <dbReference type="ChEBI" id="CHEBI:74411"/>
        <dbReference type="ChEBI" id="CHEBI:74449"/>
        <dbReference type="EC" id="2.1.1.266"/>
    </reaction>
</comment>
<comment type="subunit">
    <text evidence="1">Monomer.</text>
</comment>
<dbReference type="Proteomes" id="UP000020077">
    <property type="component" value="Unassembled WGS sequence"/>
</dbReference>
<evidence type="ECO:0000256" key="1">
    <source>
        <dbReference type="HAMAP-Rule" id="MF_00934"/>
    </source>
</evidence>
<dbReference type="SUPFAM" id="SSF53335">
    <property type="entry name" value="S-adenosyl-L-methionine-dependent methyltransferases"/>
    <property type="match status" value="1"/>
</dbReference>
<dbReference type="HAMAP" id="MF_00934">
    <property type="entry name" value="23SrRNA_methyltr_J"/>
    <property type="match status" value="1"/>
</dbReference>
<dbReference type="GO" id="GO:0005829">
    <property type="term" value="C:cytosol"/>
    <property type="evidence" value="ECO:0007669"/>
    <property type="project" value="TreeGrafter"/>
</dbReference>
<keyword evidence="1 2" id="KW-0808">Transferase</keyword>
<keyword evidence="1" id="KW-0698">rRNA processing</keyword>
<feature type="binding site" evidence="1">
    <location>
        <position position="19"/>
    </location>
    <ligand>
        <name>S-adenosyl-L-methionine</name>
        <dbReference type="ChEBI" id="CHEBI:59789"/>
    </ligand>
</feature>